<sequence length="231" mass="23695">MITRAVVVPQPPLLVPELAPGAVEETASLREACVTAVKRLPARWIAVGTTAQACPIPPPVCGTFRGFGVDVRVALDAAPHAGEPADLPLPVLLAGWLRERAGADAVEVELLSPSVTPAECAAVGARLAAREDEVGLLVLGDGSNRHGAASPGGADERAEGFDALVREALAGADRDALRALDPVLAAELGAEGRASWQVLAAVAGTGTWHAELLHSGTELGVAYHVAAWERS</sequence>
<gene>
    <name evidence="1" type="ORF">JHE00_28715</name>
</gene>
<evidence type="ECO:0008006" key="3">
    <source>
        <dbReference type="Google" id="ProtNLM"/>
    </source>
</evidence>
<dbReference type="Gene3D" id="3.40.830.10">
    <property type="entry name" value="LigB-like"/>
    <property type="match status" value="1"/>
</dbReference>
<name>A0A934QXV8_9PSEU</name>
<dbReference type="SUPFAM" id="SSF53213">
    <property type="entry name" value="LigB-like"/>
    <property type="match status" value="1"/>
</dbReference>
<evidence type="ECO:0000313" key="1">
    <source>
        <dbReference type="EMBL" id="MBK1788330.1"/>
    </source>
</evidence>
<keyword evidence="2" id="KW-1185">Reference proteome</keyword>
<reference evidence="1" key="1">
    <citation type="submission" date="2020-12" db="EMBL/GenBank/DDBJ databases">
        <title>Prauserella sp. ASG 168, a novel actinomycete isolated from cave rock.</title>
        <authorList>
            <person name="Suriyachadkun C."/>
        </authorList>
    </citation>
    <scope>NUCLEOTIDE SEQUENCE</scope>
    <source>
        <strain evidence="1">ASG 168</strain>
    </source>
</reference>
<organism evidence="1 2">
    <name type="scientific">Prauserella cavernicola</name>
    <dbReference type="NCBI Taxonomy" id="2800127"/>
    <lineage>
        <taxon>Bacteria</taxon>
        <taxon>Bacillati</taxon>
        <taxon>Actinomycetota</taxon>
        <taxon>Actinomycetes</taxon>
        <taxon>Pseudonocardiales</taxon>
        <taxon>Pseudonocardiaceae</taxon>
        <taxon>Prauserella</taxon>
    </lineage>
</organism>
<protein>
    <recommendedName>
        <fullName evidence="3">Catalytic LigB subunit of aromatic ring-opening dioxygenase</fullName>
    </recommendedName>
</protein>
<dbReference type="Proteomes" id="UP000635245">
    <property type="component" value="Unassembled WGS sequence"/>
</dbReference>
<dbReference type="AlphaFoldDB" id="A0A934QXV8"/>
<proteinExistence type="predicted"/>
<accession>A0A934QXV8</accession>
<evidence type="ECO:0000313" key="2">
    <source>
        <dbReference type="Proteomes" id="UP000635245"/>
    </source>
</evidence>
<dbReference type="RefSeq" id="WP_200324157.1">
    <property type="nucleotide sequence ID" value="NZ_JAENJH010000010.1"/>
</dbReference>
<comment type="caution">
    <text evidence="1">The sequence shown here is derived from an EMBL/GenBank/DDBJ whole genome shotgun (WGS) entry which is preliminary data.</text>
</comment>
<dbReference type="EMBL" id="JAENJH010000010">
    <property type="protein sequence ID" value="MBK1788330.1"/>
    <property type="molecule type" value="Genomic_DNA"/>
</dbReference>